<evidence type="ECO:0000313" key="2">
    <source>
        <dbReference type="EMBL" id="QZP26135.1"/>
    </source>
</evidence>
<accession>A0ABX9B214</accession>
<dbReference type="Gene3D" id="3.40.50.300">
    <property type="entry name" value="P-loop containing nucleotide triphosphate hydrolases"/>
    <property type="match status" value="1"/>
</dbReference>
<keyword evidence="2" id="KW-0547">Nucleotide-binding</keyword>
<sequence length="456" mass="50562">MEVYNVIANSAQVTFKPSNRIFGNKIDLITGVNGSGKTEILSIIANVLGREVTDQPSFSLESTVQVSRSARPSHVITQTFSPFSRFPAPSVFFHNTPIPIRDPGYISNPKYLCIGFHSAGTFSTRNLGKSILEHAIYRISRASESIKTILRTMHNLGFRDSFDINYIIKDGLRRLLDVYSRQIPGSVERWLHTNWGLRHSMVRNELNAGRTEFAELLKTALGLLRQELGYNDKAFYLKISSLERGQFDLALLQSLALLRRLGLLELDQFLITTQSGAKIEVSGASSGQQQMLCSIIGLATALRDDSVVLIDEPELSLHPQWQQTYLDTLISALEPFRGCHVIVATHSPLIVQRGLQLGVGVSVLNRPADRYTDTYGVTYQSVEETLIDVFHTPVPDSFYLANEILTAVVNAESGTVSERRKAISDLLHFKAIYSSSSVDNASTLEMIDKALAAVGE</sequence>
<dbReference type="Proteomes" id="UP000825591">
    <property type="component" value="Chromosome"/>
</dbReference>
<dbReference type="Pfam" id="PF13304">
    <property type="entry name" value="AAA_21"/>
    <property type="match status" value="1"/>
</dbReference>
<dbReference type="RefSeq" id="WP_081791628.1">
    <property type="nucleotide sequence ID" value="NZ_CP081966.1"/>
</dbReference>
<gene>
    <name evidence="2" type="ORF">K5H97_25645</name>
</gene>
<dbReference type="CDD" id="cd00267">
    <property type="entry name" value="ABC_ATPase"/>
    <property type="match status" value="1"/>
</dbReference>
<dbReference type="SUPFAM" id="SSF52540">
    <property type="entry name" value="P-loop containing nucleoside triphosphate hydrolases"/>
    <property type="match status" value="1"/>
</dbReference>
<dbReference type="SMART" id="SM00382">
    <property type="entry name" value="AAA"/>
    <property type="match status" value="1"/>
</dbReference>
<proteinExistence type="predicted"/>
<reference evidence="2 3" key="1">
    <citation type="submission" date="2021-08" db="EMBL/GenBank/DDBJ databases">
        <title>Bactericidal Effect of Pseudomonas oryziphila sp. nov., a novel Pseudomonas Species Against Xanthomonas oryzae Reduces Disease Severity of Bacterial Leaf Streak of Rice.</title>
        <authorList>
            <person name="Yang R."/>
            <person name="Li S."/>
            <person name="Li Y."/>
            <person name="Yan Y."/>
            <person name="Fang Y."/>
            <person name="Zou L."/>
            <person name="Chen G."/>
        </authorList>
    </citation>
    <scope>NUCLEOTIDE SEQUENCE [LARGE SCALE GENOMIC DNA]</scope>
    <source>
        <strain evidence="2 3">DSM 17497</strain>
    </source>
</reference>
<dbReference type="InterPro" id="IPR003593">
    <property type="entry name" value="AAA+_ATPase"/>
</dbReference>
<keyword evidence="3" id="KW-1185">Reference proteome</keyword>
<dbReference type="EMBL" id="CP081966">
    <property type="protein sequence ID" value="QZP26135.1"/>
    <property type="molecule type" value="Genomic_DNA"/>
</dbReference>
<protein>
    <submittedName>
        <fullName evidence="2">ATP-binding protein</fullName>
    </submittedName>
</protein>
<dbReference type="GO" id="GO:0005524">
    <property type="term" value="F:ATP binding"/>
    <property type="evidence" value="ECO:0007669"/>
    <property type="project" value="UniProtKB-KW"/>
</dbReference>
<feature type="domain" description="AAA+ ATPase" evidence="1">
    <location>
        <begin position="23"/>
        <end position="369"/>
    </location>
</feature>
<name>A0ABX9B214_9PSED</name>
<evidence type="ECO:0000259" key="1">
    <source>
        <dbReference type="SMART" id="SM00382"/>
    </source>
</evidence>
<dbReference type="InterPro" id="IPR027417">
    <property type="entry name" value="P-loop_NTPase"/>
</dbReference>
<dbReference type="InterPro" id="IPR051396">
    <property type="entry name" value="Bact_Antivir_Def_Nuclease"/>
</dbReference>
<dbReference type="PANTHER" id="PTHR43581">
    <property type="entry name" value="ATP/GTP PHOSPHATASE"/>
    <property type="match status" value="1"/>
</dbReference>
<keyword evidence="2" id="KW-0067">ATP-binding</keyword>
<dbReference type="PANTHER" id="PTHR43581:SF2">
    <property type="entry name" value="EXCINUCLEASE ATPASE SUBUNIT"/>
    <property type="match status" value="1"/>
</dbReference>
<dbReference type="InterPro" id="IPR003959">
    <property type="entry name" value="ATPase_AAA_core"/>
</dbReference>
<evidence type="ECO:0000313" key="3">
    <source>
        <dbReference type="Proteomes" id="UP000825591"/>
    </source>
</evidence>
<organism evidence="2 3">
    <name type="scientific">Pseudomonas mosselii</name>
    <dbReference type="NCBI Taxonomy" id="78327"/>
    <lineage>
        <taxon>Bacteria</taxon>
        <taxon>Pseudomonadati</taxon>
        <taxon>Pseudomonadota</taxon>
        <taxon>Gammaproteobacteria</taxon>
        <taxon>Pseudomonadales</taxon>
        <taxon>Pseudomonadaceae</taxon>
        <taxon>Pseudomonas</taxon>
    </lineage>
</organism>